<feature type="domain" description="MPN" evidence="6">
    <location>
        <begin position="26"/>
        <end position="152"/>
    </location>
</feature>
<evidence type="ECO:0000256" key="1">
    <source>
        <dbReference type="ARBA" id="ARBA00022670"/>
    </source>
</evidence>
<gene>
    <name evidence="7" type="ORF">ABTW24_05510</name>
</gene>
<comment type="caution">
    <text evidence="7">The sequence shown here is derived from an EMBL/GenBank/DDBJ whole genome shotgun (WGS) entry which is preliminary data.</text>
</comment>
<name>A0ABV4H992_9SPHI</name>
<evidence type="ECO:0000313" key="7">
    <source>
        <dbReference type="EMBL" id="MEZ0451045.1"/>
    </source>
</evidence>
<dbReference type="CDD" id="cd08071">
    <property type="entry name" value="MPN_DUF2466"/>
    <property type="match status" value="1"/>
</dbReference>
<dbReference type="PROSITE" id="PS01302">
    <property type="entry name" value="UPF0758"/>
    <property type="match status" value="1"/>
</dbReference>
<organism evidence="7 8">
    <name type="scientific">Sphingobacterium thalpophilum</name>
    <dbReference type="NCBI Taxonomy" id="259"/>
    <lineage>
        <taxon>Bacteria</taxon>
        <taxon>Pseudomonadati</taxon>
        <taxon>Bacteroidota</taxon>
        <taxon>Sphingobacteriia</taxon>
        <taxon>Sphingobacteriales</taxon>
        <taxon>Sphingobacteriaceae</taxon>
        <taxon>Sphingobacterium</taxon>
    </lineage>
</organism>
<proteinExistence type="predicted"/>
<evidence type="ECO:0000256" key="5">
    <source>
        <dbReference type="ARBA" id="ARBA00023049"/>
    </source>
</evidence>
<dbReference type="InterPro" id="IPR037518">
    <property type="entry name" value="MPN"/>
</dbReference>
<keyword evidence="4" id="KW-0862">Zinc</keyword>
<protein>
    <submittedName>
        <fullName evidence="7">JAB domain-containing protein</fullName>
    </submittedName>
</protein>
<dbReference type="RefSeq" id="WP_370481126.1">
    <property type="nucleotide sequence ID" value="NZ_JBEOQA010000001.1"/>
</dbReference>
<evidence type="ECO:0000256" key="3">
    <source>
        <dbReference type="ARBA" id="ARBA00022801"/>
    </source>
</evidence>
<sequence>MKNKFIAHELRLSYHKNEKLSLSDFTAVNSSKRMNMAFRKIWNNEEISLRESFYAIYFNTKLDVVGYQKIADGGLDMVLVDIRLLMSNALLSNSTRIAVAHNHPSGSLTPSQADKQLTIKIANACRLLDIQIVDHIILTDIAYYSFKDSGDL</sequence>
<dbReference type="PROSITE" id="PS50249">
    <property type="entry name" value="MPN"/>
    <property type="match status" value="1"/>
</dbReference>
<keyword evidence="5" id="KW-0482">Metalloprotease</keyword>
<dbReference type="Gene3D" id="3.40.140.10">
    <property type="entry name" value="Cytidine Deaminase, domain 2"/>
    <property type="match status" value="1"/>
</dbReference>
<reference evidence="7 8" key="1">
    <citation type="submission" date="2024-06" db="EMBL/GenBank/DDBJ databases">
        <title>Soil Sphingobacterium thalpophilum.</title>
        <authorList>
            <person name="Yang J."/>
            <person name="Li J."/>
        </authorList>
    </citation>
    <scope>NUCLEOTIDE SEQUENCE [LARGE SCALE GENOMIC DNA]</scope>
    <source>
        <strain evidence="7 8">22g91tb</strain>
    </source>
</reference>
<evidence type="ECO:0000313" key="8">
    <source>
        <dbReference type="Proteomes" id="UP001566204"/>
    </source>
</evidence>
<accession>A0ABV4H992</accession>
<dbReference type="PANTHER" id="PTHR30471:SF3">
    <property type="entry name" value="UPF0758 PROTEIN YEES-RELATED"/>
    <property type="match status" value="1"/>
</dbReference>
<evidence type="ECO:0000256" key="2">
    <source>
        <dbReference type="ARBA" id="ARBA00022723"/>
    </source>
</evidence>
<dbReference type="InterPro" id="IPR025657">
    <property type="entry name" value="RadC_JAB"/>
</dbReference>
<keyword evidence="1" id="KW-0645">Protease</keyword>
<dbReference type="PANTHER" id="PTHR30471">
    <property type="entry name" value="DNA REPAIR PROTEIN RADC"/>
    <property type="match status" value="1"/>
</dbReference>
<dbReference type="Proteomes" id="UP001566204">
    <property type="component" value="Unassembled WGS sequence"/>
</dbReference>
<keyword evidence="2" id="KW-0479">Metal-binding</keyword>
<dbReference type="Pfam" id="PF04002">
    <property type="entry name" value="RadC"/>
    <property type="match status" value="1"/>
</dbReference>
<evidence type="ECO:0000259" key="6">
    <source>
        <dbReference type="PROSITE" id="PS50249"/>
    </source>
</evidence>
<evidence type="ECO:0000256" key="4">
    <source>
        <dbReference type="ARBA" id="ARBA00022833"/>
    </source>
</evidence>
<keyword evidence="3" id="KW-0378">Hydrolase</keyword>
<dbReference type="InterPro" id="IPR020891">
    <property type="entry name" value="UPF0758_CS"/>
</dbReference>
<dbReference type="EMBL" id="JBEOQB010000001">
    <property type="protein sequence ID" value="MEZ0451045.1"/>
    <property type="molecule type" value="Genomic_DNA"/>
</dbReference>
<dbReference type="InterPro" id="IPR001405">
    <property type="entry name" value="UPF0758"/>
</dbReference>
<keyword evidence="8" id="KW-1185">Reference proteome</keyword>